<organism evidence="1">
    <name type="scientific">Tanacetum cinerariifolium</name>
    <name type="common">Dalmatian daisy</name>
    <name type="synonym">Chrysanthemum cinerariifolium</name>
    <dbReference type="NCBI Taxonomy" id="118510"/>
    <lineage>
        <taxon>Eukaryota</taxon>
        <taxon>Viridiplantae</taxon>
        <taxon>Streptophyta</taxon>
        <taxon>Embryophyta</taxon>
        <taxon>Tracheophyta</taxon>
        <taxon>Spermatophyta</taxon>
        <taxon>Magnoliopsida</taxon>
        <taxon>eudicotyledons</taxon>
        <taxon>Gunneridae</taxon>
        <taxon>Pentapetalae</taxon>
        <taxon>asterids</taxon>
        <taxon>campanulids</taxon>
        <taxon>Asterales</taxon>
        <taxon>Asteraceae</taxon>
        <taxon>Asteroideae</taxon>
        <taxon>Anthemideae</taxon>
        <taxon>Anthemidinae</taxon>
        <taxon>Tanacetum</taxon>
    </lineage>
</organism>
<reference evidence="1" key="1">
    <citation type="journal article" date="2019" name="Sci. Rep.">
        <title>Draft genome of Tanacetum cinerariifolium, the natural source of mosquito coil.</title>
        <authorList>
            <person name="Yamashiro T."/>
            <person name="Shiraishi A."/>
            <person name="Satake H."/>
            <person name="Nakayama K."/>
        </authorList>
    </citation>
    <scope>NUCLEOTIDE SEQUENCE</scope>
</reference>
<dbReference type="AlphaFoldDB" id="A0A699T7G8"/>
<gene>
    <name evidence="1" type="ORF">Tci_877257</name>
</gene>
<protein>
    <submittedName>
        <fullName evidence="1">Uncharacterized protein</fullName>
    </submittedName>
</protein>
<comment type="caution">
    <text evidence="1">The sequence shown here is derived from an EMBL/GenBank/DDBJ whole genome shotgun (WGS) entry which is preliminary data.</text>
</comment>
<sequence>MLWKLVQERFQSSEPKNFSDEFLLNTFKIMFEKPNVEASIWKYQRGRYRYHLTRFTLEQMLNNVRLEVEEESEVSLKLLSFVRR</sequence>
<name>A0A699T7G8_TANCI</name>
<proteinExistence type="predicted"/>
<accession>A0A699T7G8</accession>
<evidence type="ECO:0000313" key="1">
    <source>
        <dbReference type="EMBL" id="GFD05288.1"/>
    </source>
</evidence>
<dbReference type="EMBL" id="BKCJ011217374">
    <property type="protein sequence ID" value="GFD05288.1"/>
    <property type="molecule type" value="Genomic_DNA"/>
</dbReference>